<dbReference type="AlphaFoldDB" id="A0A0E9RS45"/>
<sequence>MKRYGGFMKKTAELYNVETGDQDHGREILAKRYGGFMKKDGEHGVDTLTVFKRYPDLRGR</sequence>
<organism evidence="1">
    <name type="scientific">Anguilla anguilla</name>
    <name type="common">European freshwater eel</name>
    <name type="synonym">Muraena anguilla</name>
    <dbReference type="NCBI Taxonomy" id="7936"/>
    <lineage>
        <taxon>Eukaryota</taxon>
        <taxon>Metazoa</taxon>
        <taxon>Chordata</taxon>
        <taxon>Craniata</taxon>
        <taxon>Vertebrata</taxon>
        <taxon>Euteleostomi</taxon>
        <taxon>Actinopterygii</taxon>
        <taxon>Neopterygii</taxon>
        <taxon>Teleostei</taxon>
        <taxon>Anguilliformes</taxon>
        <taxon>Anguillidae</taxon>
        <taxon>Anguilla</taxon>
    </lineage>
</organism>
<reference evidence="1" key="1">
    <citation type="submission" date="2014-11" db="EMBL/GenBank/DDBJ databases">
        <authorList>
            <person name="Amaro Gonzalez C."/>
        </authorList>
    </citation>
    <scope>NUCLEOTIDE SEQUENCE</scope>
</reference>
<proteinExistence type="predicted"/>
<protein>
    <submittedName>
        <fullName evidence="1">Uncharacterized protein</fullName>
    </submittedName>
</protein>
<dbReference type="EMBL" id="GBXM01077362">
    <property type="protein sequence ID" value="JAH31215.1"/>
    <property type="molecule type" value="Transcribed_RNA"/>
</dbReference>
<reference evidence="1" key="2">
    <citation type="journal article" date="2015" name="Fish Shellfish Immunol.">
        <title>Early steps in the European eel (Anguilla anguilla)-Vibrio vulnificus interaction in the gills: Role of the RtxA13 toxin.</title>
        <authorList>
            <person name="Callol A."/>
            <person name="Pajuelo D."/>
            <person name="Ebbesson L."/>
            <person name="Teles M."/>
            <person name="MacKenzie S."/>
            <person name="Amaro C."/>
        </authorList>
    </citation>
    <scope>NUCLEOTIDE SEQUENCE</scope>
</reference>
<evidence type="ECO:0000313" key="1">
    <source>
        <dbReference type="EMBL" id="JAH31215.1"/>
    </source>
</evidence>
<accession>A0A0E9RS45</accession>
<name>A0A0E9RS45_ANGAN</name>